<dbReference type="InterPro" id="IPR016181">
    <property type="entry name" value="Acyl_CoA_acyltransferase"/>
</dbReference>
<dbReference type="FunFam" id="3.40.630.30:FF:000106">
    <property type="entry name" value="Acetyltransferase At1g77540"/>
    <property type="match status" value="1"/>
</dbReference>
<accession>G3MHC8</accession>
<dbReference type="PANTHER" id="PTHR31435:SF9">
    <property type="entry name" value="PROTEIN NATD1"/>
    <property type="match status" value="1"/>
</dbReference>
<evidence type="ECO:0000259" key="4">
    <source>
        <dbReference type="PROSITE" id="PS51729"/>
    </source>
</evidence>
<protein>
    <recommendedName>
        <fullName evidence="2">Protein NATD1</fullName>
    </recommendedName>
    <alternativeName>
        <fullName evidence="3">N-acetyltransferase domain-containing protein 1</fullName>
    </alternativeName>
</protein>
<name>G3MHC8_AMBMU</name>
<evidence type="ECO:0000256" key="3">
    <source>
        <dbReference type="ARBA" id="ARBA00031876"/>
    </source>
</evidence>
<evidence type="ECO:0000256" key="1">
    <source>
        <dbReference type="ARBA" id="ARBA00006233"/>
    </source>
</evidence>
<reference evidence="5" key="1">
    <citation type="journal article" date="2011" name="PLoS ONE">
        <title>A deep insight into the sialotranscriptome of the gulf coast tick, Amblyomma maculatum.</title>
        <authorList>
            <person name="Karim S."/>
            <person name="Singh P."/>
            <person name="Ribeiro J.M."/>
        </authorList>
    </citation>
    <scope>NUCLEOTIDE SEQUENCE</scope>
    <source>
        <tissue evidence="5">Salivary gland</tissue>
    </source>
</reference>
<dbReference type="AlphaFoldDB" id="G3MHC8"/>
<dbReference type="PROSITE" id="PS51729">
    <property type="entry name" value="GNAT_YJDJ"/>
    <property type="match status" value="1"/>
</dbReference>
<evidence type="ECO:0000313" key="5">
    <source>
        <dbReference type="EMBL" id="AEO32896.1"/>
    </source>
</evidence>
<dbReference type="Gene3D" id="3.40.630.30">
    <property type="match status" value="1"/>
</dbReference>
<dbReference type="SUPFAM" id="SSF55729">
    <property type="entry name" value="Acyl-CoA N-acyltransferases (Nat)"/>
    <property type="match status" value="1"/>
</dbReference>
<dbReference type="PANTHER" id="PTHR31435">
    <property type="entry name" value="PROTEIN NATD1"/>
    <property type="match status" value="1"/>
</dbReference>
<organism evidence="5">
    <name type="scientific">Amblyomma maculatum</name>
    <name type="common">Gulf Coast tick</name>
    <dbReference type="NCBI Taxonomy" id="34609"/>
    <lineage>
        <taxon>Eukaryota</taxon>
        <taxon>Metazoa</taxon>
        <taxon>Ecdysozoa</taxon>
        <taxon>Arthropoda</taxon>
        <taxon>Chelicerata</taxon>
        <taxon>Arachnida</taxon>
        <taxon>Acari</taxon>
        <taxon>Parasitiformes</taxon>
        <taxon>Ixodida</taxon>
        <taxon>Ixodoidea</taxon>
        <taxon>Ixodidae</taxon>
        <taxon>Amblyomminae</taxon>
        <taxon>Amblyomma</taxon>
    </lineage>
</organism>
<dbReference type="InterPro" id="IPR031165">
    <property type="entry name" value="GNAT_YJDJ"/>
</dbReference>
<dbReference type="InterPro" id="IPR045057">
    <property type="entry name" value="Gcn5-rel_NAT"/>
</dbReference>
<proteinExistence type="evidence at transcript level"/>
<dbReference type="Pfam" id="PF14542">
    <property type="entry name" value="Acetyltransf_CG"/>
    <property type="match status" value="1"/>
</dbReference>
<feature type="non-terminal residue" evidence="5">
    <location>
        <position position="1"/>
    </location>
</feature>
<feature type="domain" description="N-acetyltransferase" evidence="4">
    <location>
        <begin position="36"/>
        <end position="133"/>
    </location>
</feature>
<sequence length="141" mass="15874">IRTTTTIHLYIERGETREERMAKSGEAAAVASPVIVWNEKEGKFETEDKEAFLQYYLRELVVADGEGNKKKRTVMDMAHTFVPRSKRGLGLANHLTVAAFNHAQAHSMVVIPTCSYISDTFLPRNPSWSAVVYTEELKSSI</sequence>
<dbReference type="EMBL" id="JO841279">
    <property type="protein sequence ID" value="AEO32896.1"/>
    <property type="molecule type" value="mRNA"/>
</dbReference>
<evidence type="ECO:0000256" key="2">
    <source>
        <dbReference type="ARBA" id="ARBA00020243"/>
    </source>
</evidence>
<comment type="similarity">
    <text evidence="1">Belongs to the NATD1 family.</text>
</comment>